<dbReference type="InterPro" id="IPR025691">
    <property type="entry name" value="GspL_pp_dom"/>
</dbReference>
<dbReference type="SUPFAM" id="SSF53067">
    <property type="entry name" value="Actin-like ATPase domain"/>
    <property type="match status" value="1"/>
</dbReference>
<keyword evidence="4" id="KW-1003">Cell membrane</keyword>
<evidence type="ECO:0000256" key="7">
    <source>
        <dbReference type="ARBA" id="ARBA00022927"/>
    </source>
</evidence>
<gene>
    <name evidence="12" type="primary">gspL</name>
    <name evidence="12" type="ORF">P3W85_39810</name>
</gene>
<dbReference type="InterPro" id="IPR007812">
    <property type="entry name" value="T2SS_protein-GspL"/>
</dbReference>
<evidence type="ECO:0000259" key="10">
    <source>
        <dbReference type="Pfam" id="PF05134"/>
    </source>
</evidence>
<evidence type="ECO:0000256" key="2">
    <source>
        <dbReference type="ARBA" id="ARBA00005318"/>
    </source>
</evidence>
<keyword evidence="6" id="KW-0812">Transmembrane</keyword>
<feature type="domain" description="GspL periplasmic" evidence="11">
    <location>
        <begin position="222"/>
        <end position="354"/>
    </location>
</feature>
<proteinExistence type="inferred from homology"/>
<evidence type="ECO:0000256" key="3">
    <source>
        <dbReference type="ARBA" id="ARBA00022448"/>
    </source>
</evidence>
<evidence type="ECO:0000259" key="11">
    <source>
        <dbReference type="Pfam" id="PF12693"/>
    </source>
</evidence>
<keyword evidence="13" id="KW-1185">Reference proteome</keyword>
<evidence type="ECO:0000256" key="6">
    <source>
        <dbReference type="ARBA" id="ARBA00022692"/>
    </source>
</evidence>
<name>A0ABT6B2D3_9BURK</name>
<dbReference type="Pfam" id="PF12693">
    <property type="entry name" value="GspL_C"/>
    <property type="match status" value="1"/>
</dbReference>
<dbReference type="InterPro" id="IPR043129">
    <property type="entry name" value="ATPase_NBD"/>
</dbReference>
<evidence type="ECO:0000256" key="4">
    <source>
        <dbReference type="ARBA" id="ARBA00022475"/>
    </source>
</evidence>
<evidence type="ECO:0000256" key="5">
    <source>
        <dbReference type="ARBA" id="ARBA00022519"/>
    </source>
</evidence>
<evidence type="ECO:0000256" key="8">
    <source>
        <dbReference type="ARBA" id="ARBA00022989"/>
    </source>
</evidence>
<evidence type="ECO:0000256" key="1">
    <source>
        <dbReference type="ARBA" id="ARBA00004377"/>
    </source>
</evidence>
<dbReference type="Pfam" id="PF05134">
    <property type="entry name" value="T2SSL"/>
    <property type="match status" value="1"/>
</dbReference>
<organism evidence="12 13">
    <name type="scientific">Cupriavidus basilensis</name>
    <dbReference type="NCBI Taxonomy" id="68895"/>
    <lineage>
        <taxon>Bacteria</taxon>
        <taxon>Pseudomonadati</taxon>
        <taxon>Pseudomonadota</taxon>
        <taxon>Betaproteobacteria</taxon>
        <taxon>Burkholderiales</taxon>
        <taxon>Burkholderiaceae</taxon>
        <taxon>Cupriavidus</taxon>
    </lineage>
</organism>
<dbReference type="Proteomes" id="UP001216674">
    <property type="component" value="Unassembled WGS sequence"/>
</dbReference>
<keyword evidence="9" id="KW-0472">Membrane</keyword>
<dbReference type="InterPro" id="IPR024230">
    <property type="entry name" value="GspL_cyto_dom"/>
</dbReference>
<keyword evidence="3" id="KW-0813">Transport</keyword>
<dbReference type="NCBIfam" id="TIGR01709">
    <property type="entry name" value="typeII_sec_gspL"/>
    <property type="match status" value="1"/>
</dbReference>
<dbReference type="PIRSF" id="PIRSF015761">
    <property type="entry name" value="Protein_L"/>
    <property type="match status" value="1"/>
</dbReference>
<dbReference type="EMBL" id="JARJLM010000649">
    <property type="protein sequence ID" value="MDF3839041.1"/>
    <property type="molecule type" value="Genomic_DNA"/>
</dbReference>
<keyword evidence="5" id="KW-0997">Cell inner membrane</keyword>
<evidence type="ECO:0000313" key="13">
    <source>
        <dbReference type="Proteomes" id="UP001216674"/>
    </source>
</evidence>
<comment type="subcellular location">
    <subcellularLocation>
        <location evidence="1">Cell inner membrane</location>
        <topology evidence="1">Single-pass membrane protein</topology>
    </subcellularLocation>
</comment>
<protein>
    <submittedName>
        <fullName evidence="12">Type II secretion system protein GspL</fullName>
    </submittedName>
</protein>
<sequence length="366" mass="38563">LADPRDVLLLRVPLPAVAGTRLRETLPGLVEEHLIRDAEHCHIAVLARHPDGQATLAVTGAAWLGLLLEAFGRRRLRLLPAALCLPASGHAAGAVAVEPAPAAVPPAAATEAGADNAPATGSEAHHPCWLLTVRQPDDGAYGIVLAPDEALAWLRGPLAGAALYAGETLLSQLPAGREARAAGWPLWIAGARALPQMDACQFALAANSRGGAPGTASLAWPLSLALAAVLLSLAGVNAQWWTLQRQHNALAASMHGVLREHFPKAGPIVDAPAQMWQQLDLLRQAKGQPAPGDFAVLADRFAQALAPVPLTAVSELDYRERSLRVRFGSASGNDIRIDAQALRTRLENAGLNARVEDGQWILRSRT</sequence>
<evidence type="ECO:0000313" key="12">
    <source>
        <dbReference type="EMBL" id="MDF3839041.1"/>
    </source>
</evidence>
<comment type="caution">
    <text evidence="12">The sequence shown here is derived from an EMBL/GenBank/DDBJ whole genome shotgun (WGS) entry which is preliminary data.</text>
</comment>
<keyword evidence="8" id="KW-1133">Transmembrane helix</keyword>
<keyword evidence="7" id="KW-0653">Protein transport</keyword>
<accession>A0ABT6B2D3</accession>
<dbReference type="Gene3D" id="3.30.420.380">
    <property type="match status" value="1"/>
</dbReference>
<dbReference type="RefSeq" id="WP_276268862.1">
    <property type="nucleotide sequence ID" value="NZ_JARJLM010000649.1"/>
</dbReference>
<comment type="similarity">
    <text evidence="2">Belongs to the GSP L family.</text>
</comment>
<feature type="domain" description="GspL cytoplasmic actin-ATPase-like" evidence="10">
    <location>
        <begin position="4"/>
        <end position="97"/>
    </location>
</feature>
<evidence type="ECO:0000256" key="9">
    <source>
        <dbReference type="ARBA" id="ARBA00023136"/>
    </source>
</evidence>
<feature type="non-terminal residue" evidence="12">
    <location>
        <position position="1"/>
    </location>
</feature>
<reference evidence="12 13" key="1">
    <citation type="submission" date="2023-03" db="EMBL/GenBank/DDBJ databases">
        <title>Draft assemblies of triclosan tolerant bacteria isolated from returned activated sludge.</title>
        <authorList>
            <person name="Van Hamelsveld S."/>
        </authorList>
    </citation>
    <scope>NUCLEOTIDE SEQUENCE [LARGE SCALE GENOMIC DNA]</scope>
    <source>
        <strain evidence="12 13">GW210010_S58</strain>
    </source>
</reference>